<comment type="caution">
    <text evidence="1">The sequence shown here is derived from an EMBL/GenBank/DDBJ whole genome shotgun (WGS) entry which is preliminary data.</text>
</comment>
<evidence type="ECO:0008006" key="3">
    <source>
        <dbReference type="Google" id="ProtNLM"/>
    </source>
</evidence>
<sequence>MSAFTKLPDELILLLFESQNTMSDLLALSAINKNLRSIFMDNKSTIRVMQVICKNNDLSSATKAVVDVIHEVDNIYPRSCDCAEKDDDHHFHKDLANQQHSADAQANLPTALRYIRGLSRAVNAAMTFTVAAITFWVSVAEVCTADHETALPNKIQIAQTYLLIWTCAESHFSFCHEDRVNKMMLELSTPILAFTAKVYRFMTFDMSRDIQLSLGIADPDRDDDDFDHESIELDSYFVQWEWCAWDYASELTWKKRREEMGREALREDVLRWNCAKPKGCRCPEAMLLNWDLAQADWWDIWDKTA</sequence>
<name>A0A4S9JP03_AURPU</name>
<proteinExistence type="predicted"/>
<dbReference type="AlphaFoldDB" id="A0A4S9JP03"/>
<dbReference type="EMBL" id="QZBD01000859">
    <property type="protein sequence ID" value="THY03905.1"/>
    <property type="molecule type" value="Genomic_DNA"/>
</dbReference>
<evidence type="ECO:0000313" key="1">
    <source>
        <dbReference type="EMBL" id="THY03905.1"/>
    </source>
</evidence>
<protein>
    <recommendedName>
        <fullName evidence="3">F-box domain-containing protein</fullName>
    </recommendedName>
</protein>
<evidence type="ECO:0000313" key="2">
    <source>
        <dbReference type="Proteomes" id="UP000306584"/>
    </source>
</evidence>
<organism evidence="1 2">
    <name type="scientific">Aureobasidium pullulans</name>
    <name type="common">Black yeast</name>
    <name type="synonym">Pullularia pullulans</name>
    <dbReference type="NCBI Taxonomy" id="5580"/>
    <lineage>
        <taxon>Eukaryota</taxon>
        <taxon>Fungi</taxon>
        <taxon>Dikarya</taxon>
        <taxon>Ascomycota</taxon>
        <taxon>Pezizomycotina</taxon>
        <taxon>Dothideomycetes</taxon>
        <taxon>Dothideomycetidae</taxon>
        <taxon>Dothideales</taxon>
        <taxon>Saccotheciaceae</taxon>
        <taxon>Aureobasidium</taxon>
    </lineage>
</organism>
<accession>A0A4S9JP03</accession>
<dbReference type="Proteomes" id="UP000306584">
    <property type="component" value="Unassembled WGS sequence"/>
</dbReference>
<reference evidence="1 2" key="1">
    <citation type="submission" date="2018-10" db="EMBL/GenBank/DDBJ databases">
        <title>Fifty Aureobasidium pullulans genomes reveal a recombining polyextremotolerant generalist.</title>
        <authorList>
            <person name="Gostincar C."/>
            <person name="Turk M."/>
            <person name="Zajc J."/>
            <person name="Gunde-Cimerman N."/>
        </authorList>
    </citation>
    <scope>NUCLEOTIDE SEQUENCE [LARGE SCALE GENOMIC DNA]</scope>
    <source>
        <strain evidence="1 2">EXF-6604</strain>
    </source>
</reference>
<gene>
    <name evidence="1" type="ORF">D6D01_10158</name>
</gene>